<keyword evidence="7" id="KW-0552">Olfaction</keyword>
<dbReference type="PRINTS" id="PR00245">
    <property type="entry name" value="OLFACTORYR"/>
</dbReference>
<feature type="transmembrane region" description="Helical" evidence="13">
    <location>
        <begin position="244"/>
        <end position="262"/>
    </location>
</feature>
<dbReference type="FunFam" id="1.20.1070.10:FF:000037">
    <property type="entry name" value="Olfactory receptor"/>
    <property type="match status" value="1"/>
</dbReference>
<dbReference type="InterPro" id="IPR000725">
    <property type="entry name" value="Olfact_rcpt"/>
</dbReference>
<gene>
    <name evidence="15" type="ORF">LYPA_23C017281</name>
</gene>
<keyword evidence="12" id="KW-0807">Transducer</keyword>
<dbReference type="CDD" id="cd15227">
    <property type="entry name" value="7tmA_OR14-like"/>
    <property type="match status" value="1"/>
</dbReference>
<dbReference type="EMBL" id="CAAGRJ010026232">
    <property type="protein sequence ID" value="VFV38610.1"/>
    <property type="molecule type" value="Genomic_DNA"/>
</dbReference>
<keyword evidence="9" id="KW-0297">G-protein coupled receptor</keyword>
<evidence type="ECO:0000256" key="2">
    <source>
        <dbReference type="ARBA" id="ARBA00003929"/>
    </source>
</evidence>
<dbReference type="PRINTS" id="PR00237">
    <property type="entry name" value="GPCRRHODOPSN"/>
</dbReference>
<evidence type="ECO:0000256" key="9">
    <source>
        <dbReference type="ARBA" id="ARBA00023040"/>
    </source>
</evidence>
<proteinExistence type="predicted"/>
<name>A0A485NZ02_LYNPA</name>
<evidence type="ECO:0000256" key="4">
    <source>
        <dbReference type="ARBA" id="ARBA00022475"/>
    </source>
</evidence>
<feature type="domain" description="G-protein coupled receptors family 1 profile" evidence="14">
    <location>
        <begin position="43"/>
        <end position="292"/>
    </location>
</feature>
<dbReference type="Proteomes" id="UP000386466">
    <property type="component" value="Unassembled WGS sequence"/>
</dbReference>
<evidence type="ECO:0000259" key="14">
    <source>
        <dbReference type="PROSITE" id="PS50262"/>
    </source>
</evidence>
<reference evidence="15 16" key="1">
    <citation type="submission" date="2019-01" db="EMBL/GenBank/DDBJ databases">
        <authorList>
            <person name="Alioto T."/>
            <person name="Alioto T."/>
        </authorList>
    </citation>
    <scope>NUCLEOTIDE SEQUENCE [LARGE SCALE GENOMIC DNA]</scope>
</reference>
<dbReference type="GO" id="GO:0004930">
    <property type="term" value="F:G protein-coupled receptor activity"/>
    <property type="evidence" value="ECO:0007669"/>
    <property type="project" value="UniProtKB-KW"/>
</dbReference>
<dbReference type="SUPFAM" id="SSF81321">
    <property type="entry name" value="Family A G protein-coupled receptor-like"/>
    <property type="match status" value="1"/>
</dbReference>
<keyword evidence="10 13" id="KW-0472">Membrane</keyword>
<keyword evidence="4" id="KW-1003">Cell membrane</keyword>
<dbReference type="GO" id="GO:0005886">
    <property type="term" value="C:plasma membrane"/>
    <property type="evidence" value="ECO:0007669"/>
    <property type="project" value="UniProtKB-SubCell"/>
</dbReference>
<dbReference type="InterPro" id="IPR050516">
    <property type="entry name" value="Olfactory_GPCR"/>
</dbReference>
<dbReference type="AlphaFoldDB" id="A0A485NZ02"/>
<evidence type="ECO:0000256" key="13">
    <source>
        <dbReference type="SAM" id="Phobius"/>
    </source>
</evidence>
<keyword evidence="16" id="KW-1185">Reference proteome</keyword>
<comment type="function">
    <text evidence="1">Odorant receptor.</text>
</comment>
<evidence type="ECO:0000256" key="8">
    <source>
        <dbReference type="ARBA" id="ARBA00022989"/>
    </source>
</evidence>
<feature type="transmembrane region" description="Helical" evidence="13">
    <location>
        <begin position="93"/>
        <end position="119"/>
    </location>
</feature>
<feature type="transmembrane region" description="Helical" evidence="13">
    <location>
        <begin position="274"/>
        <end position="294"/>
    </location>
</feature>
<feature type="transmembrane region" description="Helical" evidence="13">
    <location>
        <begin position="62"/>
        <end position="81"/>
    </location>
</feature>
<dbReference type="Pfam" id="PF13853">
    <property type="entry name" value="7tm_4"/>
    <property type="match status" value="1"/>
</dbReference>
<comment type="function">
    <text evidence="2">Putative odorant or sperm cell receptor.</text>
</comment>
<keyword evidence="5" id="KW-0716">Sensory transduction</keyword>
<evidence type="ECO:0000256" key="7">
    <source>
        <dbReference type="ARBA" id="ARBA00022725"/>
    </source>
</evidence>
<keyword evidence="8 13" id="KW-1133">Transmembrane helix</keyword>
<dbReference type="InterPro" id="IPR000276">
    <property type="entry name" value="GPCR_Rhodpsn"/>
</dbReference>
<evidence type="ECO:0000256" key="6">
    <source>
        <dbReference type="ARBA" id="ARBA00022692"/>
    </source>
</evidence>
<dbReference type="GO" id="GO:0004984">
    <property type="term" value="F:olfactory receptor activity"/>
    <property type="evidence" value="ECO:0007669"/>
    <property type="project" value="InterPro"/>
</dbReference>
<sequence length="352" mass="39327">MPEKLTNVTLVTQFLLLGLPDNEVLQRLYAPFFLLIYLEALMGNLLIITITTIDQHFQSPMYFFLKNLSLIDICYISVTVPKSIMNSLNNSHSISFVGCASQVFLVVFFAGTEFALLLVMSYDLYAAICCPLRYEAIMSRGTCVQMVTASWFSGCVYGSIHAAGTFSVHFCGPNMVHQFFCDIPALLTLACSGEQSLEYMFIIVSCCFAFVCFILMVASYVYIISTVLRIPSSQGKFKTFSTCMPHLTVVALFLFSGSIAYLGSTSKSPSSLNLFMSVLYSLLPPSLNPVIYSLRNRDMKVALGKFLAHNPFGVNFHVWCNTTSNFILFLKVLLKSQLVNIQHNISFRCTIK</sequence>
<evidence type="ECO:0000256" key="1">
    <source>
        <dbReference type="ARBA" id="ARBA00002936"/>
    </source>
</evidence>
<evidence type="ECO:0000256" key="12">
    <source>
        <dbReference type="ARBA" id="ARBA00023224"/>
    </source>
</evidence>
<evidence type="ECO:0000313" key="16">
    <source>
        <dbReference type="Proteomes" id="UP000386466"/>
    </source>
</evidence>
<dbReference type="PROSITE" id="PS50262">
    <property type="entry name" value="G_PROTEIN_RECEP_F1_2"/>
    <property type="match status" value="1"/>
</dbReference>
<dbReference type="PANTHER" id="PTHR26452">
    <property type="entry name" value="OLFACTORY RECEPTOR"/>
    <property type="match status" value="1"/>
</dbReference>
<protein>
    <submittedName>
        <fullName evidence="15">Olfactory receptor 14a16-like</fullName>
    </submittedName>
</protein>
<keyword evidence="11 15" id="KW-0675">Receptor</keyword>
<dbReference type="InterPro" id="IPR017452">
    <property type="entry name" value="GPCR_Rhodpsn_7TM"/>
</dbReference>
<comment type="subcellular location">
    <subcellularLocation>
        <location evidence="3">Cell membrane</location>
        <topology evidence="3">Multi-pass membrane protein</topology>
    </subcellularLocation>
</comment>
<evidence type="ECO:0000256" key="5">
    <source>
        <dbReference type="ARBA" id="ARBA00022606"/>
    </source>
</evidence>
<evidence type="ECO:0000256" key="10">
    <source>
        <dbReference type="ARBA" id="ARBA00023136"/>
    </source>
</evidence>
<evidence type="ECO:0000313" key="15">
    <source>
        <dbReference type="EMBL" id="VFV38610.1"/>
    </source>
</evidence>
<keyword evidence="6 13" id="KW-0812">Transmembrane</keyword>
<feature type="transmembrane region" description="Helical" evidence="13">
    <location>
        <begin position="199"/>
        <end position="224"/>
    </location>
</feature>
<accession>A0A485NZ02</accession>
<evidence type="ECO:0000256" key="11">
    <source>
        <dbReference type="ARBA" id="ARBA00023170"/>
    </source>
</evidence>
<evidence type="ECO:0000256" key="3">
    <source>
        <dbReference type="ARBA" id="ARBA00004651"/>
    </source>
</evidence>
<dbReference type="Gene3D" id="1.20.1070.10">
    <property type="entry name" value="Rhodopsin 7-helix transmembrane proteins"/>
    <property type="match status" value="1"/>
</dbReference>
<feature type="transmembrane region" description="Helical" evidence="13">
    <location>
        <begin position="28"/>
        <end position="50"/>
    </location>
</feature>
<organism evidence="15 16">
    <name type="scientific">Lynx pardinus</name>
    <name type="common">Iberian lynx</name>
    <name type="synonym">Felis pardina</name>
    <dbReference type="NCBI Taxonomy" id="191816"/>
    <lineage>
        <taxon>Eukaryota</taxon>
        <taxon>Metazoa</taxon>
        <taxon>Chordata</taxon>
        <taxon>Craniata</taxon>
        <taxon>Vertebrata</taxon>
        <taxon>Euteleostomi</taxon>
        <taxon>Mammalia</taxon>
        <taxon>Eutheria</taxon>
        <taxon>Laurasiatheria</taxon>
        <taxon>Carnivora</taxon>
        <taxon>Feliformia</taxon>
        <taxon>Felidae</taxon>
        <taxon>Felinae</taxon>
        <taxon>Lynx</taxon>
    </lineage>
</organism>